<dbReference type="Gene3D" id="3.30.70.270">
    <property type="match status" value="1"/>
</dbReference>
<dbReference type="Proteomes" id="UP000614334">
    <property type="component" value="Unassembled WGS sequence"/>
</dbReference>
<evidence type="ECO:0000313" key="3">
    <source>
        <dbReference type="EMBL" id="KAF8749426.1"/>
    </source>
</evidence>
<evidence type="ECO:0000313" key="4">
    <source>
        <dbReference type="Proteomes" id="UP000614334"/>
    </source>
</evidence>
<protein>
    <submittedName>
        <fullName evidence="3">Reverse transcriptase</fullName>
    </submittedName>
</protein>
<dbReference type="CDD" id="cd09274">
    <property type="entry name" value="RNase_HI_RT_Ty3"/>
    <property type="match status" value="1"/>
</dbReference>
<dbReference type="PANTHER" id="PTHR37984:SF5">
    <property type="entry name" value="PROTEIN NYNRIN-LIKE"/>
    <property type="match status" value="1"/>
</dbReference>
<keyword evidence="1" id="KW-0511">Multifunctional enzyme</keyword>
<sequence length="212" mass="24050">MAQPLHNLVKKDTPWKWMEKEQEAFQGLKDAITNALVLAHADPAKPYFLEANTSGAALGSILSQQQEDGCLHPLNFLSKSFQGAEQNYNTHNKELLAIIQLFEYWCIFLEGTLHPVMVFTDHCNLEYWKESWTFNCCHARWHCLLAGYNFQIVYCPGKQSSKPNALSQQSNHTDIPPAAQTMLLEPVFANVALVMPKKELQCQIEASLDQVL</sequence>
<evidence type="ECO:0000256" key="1">
    <source>
        <dbReference type="ARBA" id="ARBA00023268"/>
    </source>
</evidence>
<feature type="domain" description="Reverse transcriptase/retrotransposon-derived protein RNase H-like" evidence="2">
    <location>
        <begin position="17"/>
        <end position="115"/>
    </location>
</feature>
<dbReference type="SUPFAM" id="SSF56672">
    <property type="entry name" value="DNA/RNA polymerases"/>
    <property type="match status" value="1"/>
</dbReference>
<comment type="caution">
    <text evidence="3">The sequence shown here is derived from an EMBL/GenBank/DDBJ whole genome shotgun (WGS) entry which is preliminary data.</text>
</comment>
<name>A0A8H7I5S9_9AGAM</name>
<gene>
    <name evidence="3" type="ORF">RHS01_10076</name>
</gene>
<dbReference type="GO" id="GO:0003964">
    <property type="term" value="F:RNA-directed DNA polymerase activity"/>
    <property type="evidence" value="ECO:0007669"/>
    <property type="project" value="UniProtKB-KW"/>
</dbReference>
<keyword evidence="3" id="KW-0808">Transferase</keyword>
<accession>A0A8H7I5S9</accession>
<dbReference type="InterPro" id="IPR043502">
    <property type="entry name" value="DNA/RNA_pol_sf"/>
</dbReference>
<dbReference type="EMBL" id="JACYCF010000028">
    <property type="protein sequence ID" value="KAF8749426.1"/>
    <property type="molecule type" value="Genomic_DNA"/>
</dbReference>
<keyword evidence="3" id="KW-0695">RNA-directed DNA polymerase</keyword>
<dbReference type="InterPro" id="IPR041577">
    <property type="entry name" value="RT_RNaseH_2"/>
</dbReference>
<reference evidence="3" key="1">
    <citation type="submission" date="2020-09" db="EMBL/GenBank/DDBJ databases">
        <title>Comparative genome analyses of four rice-infecting Rhizoctonia solani isolates reveal extensive enrichment of homogalacturonan modification genes.</title>
        <authorList>
            <person name="Lee D.-Y."/>
            <person name="Jeon J."/>
            <person name="Kim K.-T."/>
            <person name="Cheong K."/>
            <person name="Song H."/>
            <person name="Choi G."/>
            <person name="Ko J."/>
            <person name="Opiyo S.O."/>
            <person name="Zuo S."/>
            <person name="Madhav S."/>
            <person name="Lee Y.-H."/>
            <person name="Wang G.-L."/>
        </authorList>
    </citation>
    <scope>NUCLEOTIDE SEQUENCE</scope>
    <source>
        <strain evidence="3">AG1-IA B2</strain>
    </source>
</reference>
<dbReference type="Pfam" id="PF17919">
    <property type="entry name" value="RT_RNaseH_2"/>
    <property type="match status" value="1"/>
</dbReference>
<dbReference type="AlphaFoldDB" id="A0A8H7I5S9"/>
<keyword evidence="3" id="KW-0548">Nucleotidyltransferase</keyword>
<organism evidence="3 4">
    <name type="scientific">Rhizoctonia solani</name>
    <dbReference type="NCBI Taxonomy" id="456999"/>
    <lineage>
        <taxon>Eukaryota</taxon>
        <taxon>Fungi</taxon>
        <taxon>Dikarya</taxon>
        <taxon>Basidiomycota</taxon>
        <taxon>Agaricomycotina</taxon>
        <taxon>Agaricomycetes</taxon>
        <taxon>Cantharellales</taxon>
        <taxon>Ceratobasidiaceae</taxon>
        <taxon>Rhizoctonia</taxon>
    </lineage>
</organism>
<evidence type="ECO:0000259" key="2">
    <source>
        <dbReference type="Pfam" id="PF17919"/>
    </source>
</evidence>
<dbReference type="InterPro" id="IPR050951">
    <property type="entry name" value="Retrovirus_Pol_polyprotein"/>
</dbReference>
<dbReference type="PANTHER" id="PTHR37984">
    <property type="entry name" value="PROTEIN CBG26694"/>
    <property type="match status" value="1"/>
</dbReference>
<proteinExistence type="predicted"/>
<dbReference type="InterPro" id="IPR043128">
    <property type="entry name" value="Rev_trsase/Diguanyl_cyclase"/>
</dbReference>